<dbReference type="Proteomes" id="UP001419268">
    <property type="component" value="Unassembled WGS sequence"/>
</dbReference>
<evidence type="ECO:0000256" key="1">
    <source>
        <dbReference type="SAM" id="MobiDB-lite"/>
    </source>
</evidence>
<accession>A0AAP0I1S4</accession>
<sequence>MLGGPSQAVQRTLITGTIKAVRSVRYMGRPSSGSGCVVRWQQGRGPGGQEARDHKDRGDNYVCRVTVGVGTSAARGRLDHCSSGSGILRTSDEEWTGGIADNMGTSGVVEAKLRGGPFWPSVSM</sequence>
<organism evidence="2 3">
    <name type="scientific">Stephania cephalantha</name>
    <dbReference type="NCBI Taxonomy" id="152367"/>
    <lineage>
        <taxon>Eukaryota</taxon>
        <taxon>Viridiplantae</taxon>
        <taxon>Streptophyta</taxon>
        <taxon>Embryophyta</taxon>
        <taxon>Tracheophyta</taxon>
        <taxon>Spermatophyta</taxon>
        <taxon>Magnoliopsida</taxon>
        <taxon>Ranunculales</taxon>
        <taxon>Menispermaceae</taxon>
        <taxon>Menispermoideae</taxon>
        <taxon>Cissampelideae</taxon>
        <taxon>Stephania</taxon>
    </lineage>
</organism>
<protein>
    <submittedName>
        <fullName evidence="2">Uncharacterized protein</fullName>
    </submittedName>
</protein>
<name>A0AAP0I1S4_9MAGN</name>
<dbReference type="EMBL" id="JBBNAG010000009">
    <property type="protein sequence ID" value="KAK9105076.1"/>
    <property type="molecule type" value="Genomic_DNA"/>
</dbReference>
<feature type="region of interest" description="Disordered" evidence="1">
    <location>
        <begin position="29"/>
        <end position="57"/>
    </location>
</feature>
<comment type="caution">
    <text evidence="2">The sequence shown here is derived from an EMBL/GenBank/DDBJ whole genome shotgun (WGS) entry which is preliminary data.</text>
</comment>
<gene>
    <name evidence="2" type="ORF">Scep_021920</name>
</gene>
<proteinExistence type="predicted"/>
<evidence type="ECO:0000313" key="3">
    <source>
        <dbReference type="Proteomes" id="UP001419268"/>
    </source>
</evidence>
<evidence type="ECO:0000313" key="2">
    <source>
        <dbReference type="EMBL" id="KAK9105076.1"/>
    </source>
</evidence>
<reference evidence="2 3" key="1">
    <citation type="submission" date="2024-01" db="EMBL/GenBank/DDBJ databases">
        <title>Genome assemblies of Stephania.</title>
        <authorList>
            <person name="Yang L."/>
        </authorList>
    </citation>
    <scope>NUCLEOTIDE SEQUENCE [LARGE SCALE GENOMIC DNA]</scope>
    <source>
        <strain evidence="2">JXDWG</strain>
        <tissue evidence="2">Leaf</tissue>
    </source>
</reference>
<dbReference type="AlphaFoldDB" id="A0AAP0I1S4"/>
<keyword evidence="3" id="KW-1185">Reference proteome</keyword>